<keyword evidence="2" id="KW-1185">Reference proteome</keyword>
<name>A0ACC2WP74_9TREE</name>
<accession>A0ACC2WP74</accession>
<evidence type="ECO:0000313" key="2">
    <source>
        <dbReference type="Proteomes" id="UP001230649"/>
    </source>
</evidence>
<comment type="caution">
    <text evidence="1">The sequence shown here is derived from an EMBL/GenBank/DDBJ whole genome shotgun (WGS) entry which is preliminary data.</text>
</comment>
<protein>
    <submittedName>
        <fullName evidence="1">Uncharacterized protein</fullName>
    </submittedName>
</protein>
<reference evidence="1" key="1">
    <citation type="submission" date="2023-04" db="EMBL/GenBank/DDBJ databases">
        <title>Draft Genome sequencing of Naganishia species isolated from polar environments using Oxford Nanopore Technology.</title>
        <authorList>
            <person name="Leo P."/>
            <person name="Venkateswaran K."/>
        </authorList>
    </citation>
    <scope>NUCLEOTIDE SEQUENCE</scope>
    <source>
        <strain evidence="1">MNA-CCFEE 5262</strain>
    </source>
</reference>
<dbReference type="Proteomes" id="UP001230649">
    <property type="component" value="Unassembled WGS sequence"/>
</dbReference>
<sequence>MVDITDLPKLRRQPTQSSTTAKSIRSTRSTASSWTSVKKFRERLPSLPALPSMPSLSHGMRRQSVADWATGNRKANEEESKDLLRKSRALMQEALNEGGNDSTEDPTELARRLKNLNKQFKKAELDARRRQKFDVALDPQHHRILGHRPPKSKMRSESKKDEDEESVDAELKELEAMERELLLSRSSGQSSAEPGALDLTLRDSSSNTGKQPSHEPCVSSALTKGSILDTTGEPA</sequence>
<organism evidence="1 2">
    <name type="scientific">Naganishia adeliensis</name>
    <dbReference type="NCBI Taxonomy" id="92952"/>
    <lineage>
        <taxon>Eukaryota</taxon>
        <taxon>Fungi</taxon>
        <taxon>Dikarya</taxon>
        <taxon>Basidiomycota</taxon>
        <taxon>Agaricomycotina</taxon>
        <taxon>Tremellomycetes</taxon>
        <taxon>Filobasidiales</taxon>
        <taxon>Filobasidiaceae</taxon>
        <taxon>Naganishia</taxon>
    </lineage>
</organism>
<gene>
    <name evidence="1" type="ORF">QFC20_001925</name>
</gene>
<proteinExistence type="predicted"/>
<evidence type="ECO:0000313" key="1">
    <source>
        <dbReference type="EMBL" id="KAJ9113574.1"/>
    </source>
</evidence>
<dbReference type="EMBL" id="JASBWS010000012">
    <property type="protein sequence ID" value="KAJ9113574.1"/>
    <property type="molecule type" value="Genomic_DNA"/>
</dbReference>